<evidence type="ECO:0000313" key="5">
    <source>
        <dbReference type="EMBL" id="TCK72740.1"/>
    </source>
</evidence>
<feature type="repeat" description="TPR" evidence="3">
    <location>
        <begin position="273"/>
        <end position="306"/>
    </location>
</feature>
<keyword evidence="4" id="KW-1133">Transmembrane helix</keyword>
<evidence type="ECO:0000256" key="4">
    <source>
        <dbReference type="SAM" id="Phobius"/>
    </source>
</evidence>
<dbReference type="PROSITE" id="PS50293">
    <property type="entry name" value="TPR_REGION"/>
    <property type="match status" value="1"/>
</dbReference>
<dbReference type="Pfam" id="PF13432">
    <property type="entry name" value="TPR_16"/>
    <property type="match status" value="3"/>
</dbReference>
<reference evidence="5 6" key="1">
    <citation type="submission" date="2019-03" db="EMBL/GenBank/DDBJ databases">
        <title>Genomic Encyclopedia of Type Strains, Phase IV (KMG-IV): sequencing the most valuable type-strain genomes for metagenomic binning, comparative biology and taxonomic classification.</title>
        <authorList>
            <person name="Goeker M."/>
        </authorList>
    </citation>
    <scope>NUCLEOTIDE SEQUENCE [LARGE SCALE GENOMIC DNA]</scope>
    <source>
        <strain evidence="5 6">DSM 103428</strain>
    </source>
</reference>
<dbReference type="PANTHER" id="PTHR45586:SF1">
    <property type="entry name" value="LIPOPOLYSACCHARIDE ASSEMBLY PROTEIN B"/>
    <property type="match status" value="1"/>
</dbReference>
<dbReference type="OrthoDB" id="9769030at2"/>
<dbReference type="PROSITE" id="PS50005">
    <property type="entry name" value="TPR"/>
    <property type="match status" value="4"/>
</dbReference>
<dbReference type="AlphaFoldDB" id="A0A4R1L6N8"/>
<feature type="transmembrane region" description="Helical" evidence="4">
    <location>
        <begin position="40"/>
        <end position="60"/>
    </location>
</feature>
<evidence type="ECO:0000256" key="1">
    <source>
        <dbReference type="ARBA" id="ARBA00022737"/>
    </source>
</evidence>
<organism evidence="5 6">
    <name type="scientific">Acidipila rosea</name>
    <dbReference type="NCBI Taxonomy" id="768535"/>
    <lineage>
        <taxon>Bacteria</taxon>
        <taxon>Pseudomonadati</taxon>
        <taxon>Acidobacteriota</taxon>
        <taxon>Terriglobia</taxon>
        <taxon>Terriglobales</taxon>
        <taxon>Acidobacteriaceae</taxon>
        <taxon>Acidipila</taxon>
    </lineage>
</organism>
<comment type="caution">
    <text evidence="5">The sequence shown here is derived from an EMBL/GenBank/DDBJ whole genome shotgun (WGS) entry which is preliminary data.</text>
</comment>
<feature type="repeat" description="TPR" evidence="3">
    <location>
        <begin position="108"/>
        <end position="141"/>
    </location>
</feature>
<sequence>MGEQGARNPMKAGISKCIAQRYYNVAQGYRSNDMKRLQTVFRFLPCAAACVLLSLAMPVVRAQGDSASEVTPQVQELYAQAKSAQAQGDNVTAIAKYKAMLRLAPHLAPAYNNLGMLYFNQHDWANAVRVLEQGLKVNPNMPSAQAMLGSALHELGDDRQAIAPLEAALRANPDDSNAEMMLARSQMGVKNYKQAVAHLQRMVAREPKNQEAWYLLGKSYLQLSESALSQVSLINPDSALSHEISGELMESMQNMDGAVVEYKKAIDLEPQGGDAHGHLANAYWLMGKWESAEAEFQKQLTLDPNNCIAQWKMANAMLENNQPPSGALPLLDKAVARCSDLMQARVDRARALVRSGRPADALPDLQIAVKENPEEPSIHFLLAQVYRAEGKADEARAELQTYGRLQRDASAAVAQRASESLKMKQDAH</sequence>
<dbReference type="Gene3D" id="1.25.40.10">
    <property type="entry name" value="Tetratricopeptide repeat domain"/>
    <property type="match status" value="2"/>
</dbReference>
<keyword evidence="1" id="KW-0677">Repeat</keyword>
<dbReference type="EMBL" id="SMGK01000003">
    <property type="protein sequence ID" value="TCK72740.1"/>
    <property type="molecule type" value="Genomic_DNA"/>
</dbReference>
<evidence type="ECO:0000256" key="3">
    <source>
        <dbReference type="PROSITE-ProRule" id="PRU00339"/>
    </source>
</evidence>
<name>A0A4R1L6N8_9BACT</name>
<dbReference type="SMART" id="SM00028">
    <property type="entry name" value="TPR"/>
    <property type="match status" value="7"/>
</dbReference>
<keyword evidence="6" id="KW-1185">Reference proteome</keyword>
<dbReference type="InterPro" id="IPR051012">
    <property type="entry name" value="CellSynth/LPSAsmb/PSIAsmb"/>
</dbReference>
<evidence type="ECO:0000313" key="6">
    <source>
        <dbReference type="Proteomes" id="UP000295210"/>
    </source>
</evidence>
<dbReference type="PANTHER" id="PTHR45586">
    <property type="entry name" value="TPR REPEAT-CONTAINING PROTEIN PA4667"/>
    <property type="match status" value="1"/>
</dbReference>
<feature type="repeat" description="TPR" evidence="3">
    <location>
        <begin position="239"/>
        <end position="272"/>
    </location>
</feature>
<protein>
    <submittedName>
        <fullName evidence="5">Tetratricopeptide repeat protein</fullName>
    </submittedName>
</protein>
<accession>A0A4R1L6N8</accession>
<feature type="repeat" description="TPR" evidence="3">
    <location>
        <begin position="142"/>
        <end position="175"/>
    </location>
</feature>
<evidence type="ECO:0000256" key="2">
    <source>
        <dbReference type="ARBA" id="ARBA00022803"/>
    </source>
</evidence>
<keyword evidence="4" id="KW-0812">Transmembrane</keyword>
<keyword evidence="4" id="KW-0472">Membrane</keyword>
<proteinExistence type="predicted"/>
<dbReference type="Pfam" id="PF14559">
    <property type="entry name" value="TPR_19"/>
    <property type="match status" value="1"/>
</dbReference>
<dbReference type="InterPro" id="IPR019734">
    <property type="entry name" value="TPR_rpt"/>
</dbReference>
<dbReference type="InterPro" id="IPR011990">
    <property type="entry name" value="TPR-like_helical_dom_sf"/>
</dbReference>
<keyword evidence="2 3" id="KW-0802">TPR repeat</keyword>
<gene>
    <name evidence="5" type="ORF">C7378_2330</name>
</gene>
<dbReference type="SUPFAM" id="SSF48452">
    <property type="entry name" value="TPR-like"/>
    <property type="match status" value="2"/>
</dbReference>
<dbReference type="Proteomes" id="UP000295210">
    <property type="component" value="Unassembled WGS sequence"/>
</dbReference>